<feature type="transmembrane region" description="Helical" evidence="1">
    <location>
        <begin position="12"/>
        <end position="30"/>
    </location>
</feature>
<dbReference type="OrthoDB" id="4195950at2759"/>
<protein>
    <submittedName>
        <fullName evidence="2">Uncharacterized protein</fullName>
    </submittedName>
</protein>
<dbReference type="InterPro" id="IPR021838">
    <property type="entry name" value="DUF3431"/>
</dbReference>
<dbReference type="Pfam" id="PF11913">
    <property type="entry name" value="DUF3431"/>
    <property type="match status" value="1"/>
</dbReference>
<keyword evidence="1" id="KW-0812">Transmembrane</keyword>
<name>F2PL99_TRIEC</name>
<accession>F2PL99</accession>
<dbReference type="EMBL" id="DS995723">
    <property type="protein sequence ID" value="EGE02697.1"/>
    <property type="molecule type" value="Genomic_DNA"/>
</dbReference>
<dbReference type="HOGENOM" id="CLU_031559_3_0_1"/>
<dbReference type="eggNOG" id="ENOG502SB7A">
    <property type="taxonomic scope" value="Eukaryota"/>
</dbReference>
<proteinExistence type="predicted"/>
<reference evidence="3" key="1">
    <citation type="journal article" date="2012" name="MBio">
        <title>Comparative genome analysis of Trichophyton rubrum and related dermatophytes reveals candidate genes involved in infection.</title>
        <authorList>
            <person name="Martinez D.A."/>
            <person name="Oliver B.G."/>
            <person name="Graeser Y."/>
            <person name="Goldberg J.M."/>
            <person name="Li W."/>
            <person name="Martinez-Rossi N.M."/>
            <person name="Monod M."/>
            <person name="Shelest E."/>
            <person name="Barton R.C."/>
            <person name="Birch E."/>
            <person name="Brakhage A.A."/>
            <person name="Chen Z."/>
            <person name="Gurr S.J."/>
            <person name="Heiman D."/>
            <person name="Heitman J."/>
            <person name="Kosti I."/>
            <person name="Rossi A."/>
            <person name="Saif S."/>
            <person name="Samalova M."/>
            <person name="Saunders C.W."/>
            <person name="Shea T."/>
            <person name="Summerbell R.C."/>
            <person name="Xu J."/>
            <person name="Young S."/>
            <person name="Zeng Q."/>
            <person name="Birren B.W."/>
            <person name="Cuomo C.A."/>
            <person name="White T.C."/>
        </authorList>
    </citation>
    <scope>NUCLEOTIDE SEQUENCE [LARGE SCALE GENOMIC DNA]</scope>
    <source>
        <strain evidence="3">ATCC MYA-4606 / CBS 127.97</strain>
    </source>
</reference>
<dbReference type="AlphaFoldDB" id="F2PL99"/>
<evidence type="ECO:0000313" key="2">
    <source>
        <dbReference type="EMBL" id="EGE02697.1"/>
    </source>
</evidence>
<keyword evidence="1" id="KW-0472">Membrane</keyword>
<dbReference type="PANTHER" id="PTHR37490:SF2">
    <property type="match status" value="1"/>
</dbReference>
<gene>
    <name evidence="2" type="ORF">TEQG_01732</name>
</gene>
<evidence type="ECO:0000256" key="1">
    <source>
        <dbReference type="SAM" id="Phobius"/>
    </source>
</evidence>
<dbReference type="PANTHER" id="PTHR37490">
    <property type="entry name" value="EXPRESSED PROTEIN"/>
    <property type="match status" value="1"/>
</dbReference>
<keyword evidence="1" id="KW-1133">Transmembrane helix</keyword>
<dbReference type="VEuPathDB" id="FungiDB:TEQG_01732"/>
<sequence>MSRILWSSKRVQSTFVVCTLLVVGYSLYYWQFKESAQKPIEPLYFFDFPRNASDFHKALILAKTRKEDVQWLQEFCMEFQDYTPFIYTTESLPEKGFLIPYAAPGREIQGREAVAYLTFIVDYYESLPDYLVFIHANENQWHNDFFGGKTSKTLKNFRYQVADSQGYVNLRCVTDPGCPTSANPRDPTLQDTRHKDVRLYLADIYMYLFQVPYESVPEHIGGVCCAQFVVTREQVLKRPKTDYERMLSWVSGTRTTDSFGVGWVMEKVWHVVFKESIYCPSYEQCRCDNYGWCEA</sequence>
<organism evidence="2 3">
    <name type="scientific">Trichophyton equinum (strain ATCC MYA-4606 / CBS 127.97)</name>
    <name type="common">Horse ringworm fungus</name>
    <dbReference type="NCBI Taxonomy" id="559882"/>
    <lineage>
        <taxon>Eukaryota</taxon>
        <taxon>Fungi</taxon>
        <taxon>Dikarya</taxon>
        <taxon>Ascomycota</taxon>
        <taxon>Pezizomycotina</taxon>
        <taxon>Eurotiomycetes</taxon>
        <taxon>Eurotiomycetidae</taxon>
        <taxon>Onygenales</taxon>
        <taxon>Arthrodermataceae</taxon>
        <taxon>Trichophyton</taxon>
    </lineage>
</organism>
<keyword evidence="3" id="KW-1185">Reference proteome</keyword>
<dbReference type="Proteomes" id="UP000009169">
    <property type="component" value="Unassembled WGS sequence"/>
</dbReference>
<evidence type="ECO:0000313" key="3">
    <source>
        <dbReference type="Proteomes" id="UP000009169"/>
    </source>
</evidence>